<protein>
    <submittedName>
        <fullName evidence="3">Uncharacterized protein</fullName>
    </submittedName>
</protein>
<dbReference type="AlphaFoldDB" id="A0A2I1G0U9"/>
<dbReference type="Proteomes" id="UP000234323">
    <property type="component" value="Unassembled WGS sequence"/>
</dbReference>
<keyword evidence="2" id="KW-1133">Transmembrane helix</keyword>
<evidence type="ECO:0000256" key="1">
    <source>
        <dbReference type="SAM" id="MobiDB-lite"/>
    </source>
</evidence>
<organism evidence="3 4">
    <name type="scientific">Rhizophagus irregularis</name>
    <dbReference type="NCBI Taxonomy" id="588596"/>
    <lineage>
        <taxon>Eukaryota</taxon>
        <taxon>Fungi</taxon>
        <taxon>Fungi incertae sedis</taxon>
        <taxon>Mucoromycota</taxon>
        <taxon>Glomeromycotina</taxon>
        <taxon>Glomeromycetes</taxon>
        <taxon>Glomerales</taxon>
        <taxon>Glomeraceae</taxon>
        <taxon>Rhizophagus</taxon>
    </lineage>
</organism>
<name>A0A2I1G0U9_9GLOM</name>
<feature type="transmembrane region" description="Helical" evidence="2">
    <location>
        <begin position="105"/>
        <end position="125"/>
    </location>
</feature>
<dbReference type="EMBL" id="LLXI01000093">
    <property type="protein sequence ID" value="PKY40245.1"/>
    <property type="molecule type" value="Genomic_DNA"/>
</dbReference>
<dbReference type="VEuPathDB" id="FungiDB:RhiirA1_400469"/>
<keyword evidence="4" id="KW-1185">Reference proteome</keyword>
<evidence type="ECO:0000256" key="2">
    <source>
        <dbReference type="SAM" id="Phobius"/>
    </source>
</evidence>
<keyword evidence="2" id="KW-0472">Membrane</keyword>
<accession>A0A2I1G0U9</accession>
<comment type="caution">
    <text evidence="3">The sequence shown here is derived from an EMBL/GenBank/DDBJ whole genome shotgun (WGS) entry which is preliminary data.</text>
</comment>
<proteinExistence type="predicted"/>
<sequence>MGDNPQVNKITKKIAASEMEKDPNNNQEGSNEHLEEGRRYWLLKKLQESAEKNMRLEKRVRQKLRTFVVIFVLYVAVAFAFIILQNRIKIVSSKFEYFIKIVGELGGISGIISSTSIFSLSGNLADYFNSKPSKKSYFDIEISAKDSLKIIISKFSMMVI</sequence>
<reference evidence="3 4" key="1">
    <citation type="submission" date="2015-10" db="EMBL/GenBank/DDBJ databases">
        <title>Genome analyses suggest a sexual origin of heterokaryosis in a supposedly ancient asexual fungus.</title>
        <authorList>
            <person name="Ropars J."/>
            <person name="Sedzielewska K."/>
            <person name="Noel J."/>
            <person name="Charron P."/>
            <person name="Farinelli L."/>
            <person name="Marton T."/>
            <person name="Kruger M."/>
            <person name="Pelin A."/>
            <person name="Brachmann A."/>
            <person name="Corradi N."/>
        </authorList>
    </citation>
    <scope>NUCLEOTIDE SEQUENCE [LARGE SCALE GENOMIC DNA]</scope>
    <source>
        <strain evidence="3 4">A4</strain>
    </source>
</reference>
<keyword evidence="2" id="KW-0812">Transmembrane</keyword>
<dbReference type="OrthoDB" id="2335539at2759"/>
<gene>
    <name evidence="3" type="ORF">RhiirA4_453578</name>
</gene>
<evidence type="ECO:0000313" key="3">
    <source>
        <dbReference type="EMBL" id="PKY40245.1"/>
    </source>
</evidence>
<feature type="transmembrane region" description="Helical" evidence="2">
    <location>
        <begin position="64"/>
        <end position="85"/>
    </location>
</feature>
<feature type="region of interest" description="Disordered" evidence="1">
    <location>
        <begin position="1"/>
        <end position="33"/>
    </location>
</feature>
<evidence type="ECO:0000313" key="4">
    <source>
        <dbReference type="Proteomes" id="UP000234323"/>
    </source>
</evidence>
<dbReference type="VEuPathDB" id="FungiDB:FUN_006238"/>